<evidence type="ECO:0000313" key="11">
    <source>
        <dbReference type="EMBL" id="SQC44838.1"/>
    </source>
</evidence>
<dbReference type="NCBIfam" id="TIGR01730">
    <property type="entry name" value="RND_mfp"/>
    <property type="match status" value="1"/>
</dbReference>
<dbReference type="SUPFAM" id="SSF111369">
    <property type="entry name" value="HlyD-like secretion proteins"/>
    <property type="match status" value="1"/>
</dbReference>
<protein>
    <recommendedName>
        <fullName evidence="8">p-hydroxybenzoic acid efflux pump subunit AaeA</fullName>
        <shortName evidence="8">pHBA efflux pump protein A</shortName>
    </recommendedName>
</protein>
<evidence type="ECO:0000256" key="8">
    <source>
        <dbReference type="HAMAP-Rule" id="MF_01544"/>
    </source>
</evidence>
<evidence type="ECO:0000256" key="2">
    <source>
        <dbReference type="ARBA" id="ARBA00022448"/>
    </source>
</evidence>
<dbReference type="InterPro" id="IPR022871">
    <property type="entry name" value="PHBA_efflux_pump_AaeA"/>
</dbReference>
<keyword evidence="3 8" id="KW-1003">Cell membrane</keyword>
<dbReference type="InterPro" id="IPR058634">
    <property type="entry name" value="AaeA-lik-b-barrel"/>
</dbReference>
<dbReference type="InterPro" id="IPR058632">
    <property type="entry name" value="HH_AaeA"/>
</dbReference>
<dbReference type="Pfam" id="PF25963">
    <property type="entry name" value="Beta-barrel_AAEA"/>
    <property type="match status" value="1"/>
</dbReference>
<organism evidence="11 12">
    <name type="scientific">Klebsiella pneumoniae</name>
    <dbReference type="NCBI Taxonomy" id="573"/>
    <lineage>
        <taxon>Bacteria</taxon>
        <taxon>Pseudomonadati</taxon>
        <taxon>Pseudomonadota</taxon>
        <taxon>Gammaproteobacteria</taxon>
        <taxon>Enterobacterales</taxon>
        <taxon>Enterobacteriaceae</taxon>
        <taxon>Klebsiella/Raoultella group</taxon>
        <taxon>Klebsiella</taxon>
        <taxon>Klebsiella pneumoniae complex</taxon>
    </lineage>
</organism>
<gene>
    <name evidence="11" type="primary">yibH_4</name>
    <name evidence="8" type="synonym">aaeA</name>
    <name evidence="11" type="ORF">NCTC13465_03375</name>
</gene>
<dbReference type="PANTHER" id="PTHR30367:SF12">
    <property type="entry name" value="P-HYDROXYBENZOIC ACID EFFLUX PUMP SUBUNIT AAEA"/>
    <property type="match status" value="1"/>
</dbReference>
<dbReference type="AlphaFoldDB" id="A0A2X3EPS7"/>
<comment type="similarity">
    <text evidence="1 8">Belongs to the membrane fusion protein (MFP) (TC 8.A.1) family.</text>
</comment>
<comment type="subcellular location">
    <subcellularLocation>
        <location evidence="8">Cell membrane</location>
        <topology evidence="8">Single-pass membrane protein</topology>
    </subcellularLocation>
</comment>
<accession>A0A2X3EPS7</accession>
<dbReference type="GO" id="GO:0005886">
    <property type="term" value="C:plasma membrane"/>
    <property type="evidence" value="ECO:0007669"/>
    <property type="project" value="UniProtKB-SubCell"/>
</dbReference>
<evidence type="ECO:0000256" key="3">
    <source>
        <dbReference type="ARBA" id="ARBA00022475"/>
    </source>
</evidence>
<evidence type="ECO:0000256" key="1">
    <source>
        <dbReference type="ARBA" id="ARBA00009477"/>
    </source>
</evidence>
<dbReference type="InterPro" id="IPR006143">
    <property type="entry name" value="RND_pump_MFP"/>
</dbReference>
<dbReference type="Pfam" id="PF25878">
    <property type="entry name" value="HH_AAEA_pHBA"/>
    <property type="match status" value="1"/>
</dbReference>
<dbReference type="HAMAP" id="MF_01544">
    <property type="entry name" value="AaeA"/>
    <property type="match status" value="1"/>
</dbReference>
<keyword evidence="4" id="KW-0997">Cell inner membrane</keyword>
<dbReference type="Gene3D" id="2.40.30.170">
    <property type="match status" value="1"/>
</dbReference>
<comment type="function">
    <text evidence="8">Forms an efflux pump with AaeB.</text>
</comment>
<dbReference type="PANTHER" id="PTHR30367">
    <property type="entry name" value="P-HYDROXYBENZOIC ACID EFFLUX PUMP SUBUNIT AAEA-RELATED"/>
    <property type="match status" value="1"/>
</dbReference>
<dbReference type="NCBIfam" id="NF007850">
    <property type="entry name" value="PRK10559.1"/>
    <property type="match status" value="1"/>
</dbReference>
<dbReference type="EMBL" id="UAWQ01000018">
    <property type="protein sequence ID" value="SQC44838.1"/>
    <property type="molecule type" value="Genomic_DNA"/>
</dbReference>
<evidence type="ECO:0000256" key="5">
    <source>
        <dbReference type="ARBA" id="ARBA00022692"/>
    </source>
</evidence>
<evidence type="ECO:0000256" key="4">
    <source>
        <dbReference type="ARBA" id="ARBA00022519"/>
    </source>
</evidence>
<dbReference type="Gene3D" id="2.40.50.100">
    <property type="match status" value="1"/>
</dbReference>
<dbReference type="Proteomes" id="UP000251721">
    <property type="component" value="Unassembled WGS sequence"/>
</dbReference>
<name>A0A2X3EPS7_KLEPN</name>
<keyword evidence="6 8" id="KW-1133">Transmembrane helix</keyword>
<dbReference type="InterPro" id="IPR050393">
    <property type="entry name" value="MFP_Efflux_Pump"/>
</dbReference>
<keyword evidence="2 8" id="KW-0813">Transport</keyword>
<evidence type="ECO:0000259" key="10">
    <source>
        <dbReference type="Pfam" id="PF25963"/>
    </source>
</evidence>
<feature type="domain" description="p-hydroxybenzoic acid efflux pump subunit AaeA-like beta-barrel" evidence="10">
    <location>
        <begin position="190"/>
        <end position="286"/>
    </location>
</feature>
<sequence length="352" mass="39084">MKTLTRNILRTAITVILVILAFVAIFRAWVYYTASPWTRDARFSADIVAIAPDVSGLISQVNVKDNQLVKKDQVLFVIDQPRYQKALAQAEADVAYYQTLAQEKRVEAGRRNKLGVQAMSREEIDQANNVLQTVEHQLAKAVASRDLARLDLERTVIRAPADGWVTNLNVYTGEFITRGSTAVALVKENTFYVMAYLEETKLEGVRPGYRAEITPLGSSKTIKGTVDSIAAGVTNASSSSDSKGMASVDSNLEWVRLAQRVPVRIRLDHQQGNLWPSGTTATVVITGQEDRDTSQANFFQKLAMRCANWLIAMGHIPLLPGISALPLSLHARWCWRCLSVSIFSSKRRAGRY</sequence>
<feature type="transmembrane region" description="Helical" evidence="8">
    <location>
        <begin position="12"/>
        <end position="32"/>
    </location>
</feature>
<evidence type="ECO:0000313" key="12">
    <source>
        <dbReference type="Proteomes" id="UP000251721"/>
    </source>
</evidence>
<feature type="domain" description="p-hydroxybenzoic acid efflux pump subunit AaeA alpha-helical hairpin" evidence="9">
    <location>
        <begin position="81"/>
        <end position="153"/>
    </location>
</feature>
<keyword evidence="7 8" id="KW-0472">Membrane</keyword>
<evidence type="ECO:0000256" key="6">
    <source>
        <dbReference type="ARBA" id="ARBA00022989"/>
    </source>
</evidence>
<evidence type="ECO:0000259" key="9">
    <source>
        <dbReference type="Pfam" id="PF25878"/>
    </source>
</evidence>
<keyword evidence="5 8" id="KW-0812">Transmembrane</keyword>
<proteinExistence type="inferred from homology"/>
<reference evidence="11 12" key="1">
    <citation type="submission" date="2018-06" db="EMBL/GenBank/DDBJ databases">
        <authorList>
            <consortium name="Pathogen Informatics"/>
            <person name="Doyle S."/>
        </authorList>
    </citation>
    <scope>NUCLEOTIDE SEQUENCE [LARGE SCALE GENOMIC DNA]</scope>
    <source>
        <strain evidence="11 12">NCTC13465</strain>
    </source>
</reference>
<dbReference type="GO" id="GO:0022857">
    <property type="term" value="F:transmembrane transporter activity"/>
    <property type="evidence" value="ECO:0007669"/>
    <property type="project" value="UniProtKB-UniRule"/>
</dbReference>
<evidence type="ECO:0000256" key="7">
    <source>
        <dbReference type="ARBA" id="ARBA00023136"/>
    </source>
</evidence>